<accession>A0A0P7B0N9</accession>
<dbReference type="Gene3D" id="3.90.190.20">
    <property type="entry name" value="Mur ligase, C-terminal domain"/>
    <property type="match status" value="1"/>
</dbReference>
<reference evidence="3 4" key="1">
    <citation type="submission" date="2015-09" db="EMBL/GenBank/DDBJ databases">
        <title>Genome sequence of the marine flavobacterium Croceitalea dokdonensis DOKDO 023 that contains proton- and sodium-pumping rhodopsins.</title>
        <authorList>
            <person name="Kwon S.-K."/>
            <person name="Lee H.K."/>
            <person name="Kwak M.-J."/>
            <person name="Kim J.F."/>
        </authorList>
    </citation>
    <scope>NUCLEOTIDE SEQUENCE [LARGE SCALE GENOMIC DNA]</scope>
    <source>
        <strain evidence="3 4">DOKDO 023</strain>
    </source>
</reference>
<dbReference type="SUPFAM" id="SSF53623">
    <property type="entry name" value="MurD-like peptide ligases, catalytic domain"/>
    <property type="match status" value="1"/>
</dbReference>
<name>A0A0P7B0N9_9FLAO</name>
<dbReference type="InterPro" id="IPR000713">
    <property type="entry name" value="Mur_ligase_N"/>
</dbReference>
<proteinExistence type="predicted"/>
<dbReference type="Pfam" id="PF01225">
    <property type="entry name" value="Mur_ligase"/>
    <property type="match status" value="1"/>
</dbReference>
<dbReference type="InterPro" id="IPR050061">
    <property type="entry name" value="MurCDEF_pg_biosynth"/>
</dbReference>
<dbReference type="SUPFAM" id="SSF53244">
    <property type="entry name" value="MurD-like peptide ligases, peptide-binding domain"/>
    <property type="match status" value="1"/>
</dbReference>
<dbReference type="InterPro" id="IPR036615">
    <property type="entry name" value="Mur_ligase_C_dom_sf"/>
</dbReference>
<dbReference type="Proteomes" id="UP000050280">
    <property type="component" value="Unassembled WGS sequence"/>
</dbReference>
<feature type="domain" description="Mur ligase central" evidence="2">
    <location>
        <begin position="108"/>
        <end position="280"/>
    </location>
</feature>
<dbReference type="OrthoDB" id="9804126at2"/>
<keyword evidence="3" id="KW-0436">Ligase</keyword>
<evidence type="ECO:0000259" key="1">
    <source>
        <dbReference type="Pfam" id="PF01225"/>
    </source>
</evidence>
<gene>
    <name evidence="3" type="ORF">I595_914</name>
</gene>
<dbReference type="GO" id="GO:0005524">
    <property type="term" value="F:ATP binding"/>
    <property type="evidence" value="ECO:0007669"/>
    <property type="project" value="InterPro"/>
</dbReference>
<dbReference type="AlphaFoldDB" id="A0A0P7B0N9"/>
<dbReference type="PANTHER" id="PTHR43445">
    <property type="entry name" value="UDP-N-ACETYLMURAMATE--L-ALANINE LIGASE-RELATED"/>
    <property type="match status" value="1"/>
</dbReference>
<dbReference type="InterPro" id="IPR013221">
    <property type="entry name" value="Mur_ligase_cen"/>
</dbReference>
<dbReference type="Gene3D" id="3.40.1190.10">
    <property type="entry name" value="Mur-like, catalytic domain"/>
    <property type="match status" value="1"/>
</dbReference>
<keyword evidence="4" id="KW-1185">Reference proteome</keyword>
<dbReference type="EMBL" id="LDJX01000002">
    <property type="protein sequence ID" value="KPM32496.1"/>
    <property type="molecule type" value="Genomic_DNA"/>
</dbReference>
<dbReference type="Pfam" id="PF08245">
    <property type="entry name" value="Mur_ligase_M"/>
    <property type="match status" value="1"/>
</dbReference>
<comment type="caution">
    <text evidence="3">The sequence shown here is derived from an EMBL/GenBank/DDBJ whole genome shotgun (WGS) entry which is preliminary data.</text>
</comment>
<feature type="domain" description="Mur ligase N-terminal catalytic" evidence="1">
    <location>
        <begin position="3"/>
        <end position="102"/>
    </location>
</feature>
<dbReference type="PATRIC" id="fig|1300341.3.peg.1129"/>
<dbReference type="SUPFAM" id="SSF51984">
    <property type="entry name" value="MurCD N-terminal domain"/>
    <property type="match status" value="1"/>
</dbReference>
<dbReference type="STRING" id="1300341.I595_914"/>
<evidence type="ECO:0000259" key="2">
    <source>
        <dbReference type="Pfam" id="PF08245"/>
    </source>
</evidence>
<dbReference type="GO" id="GO:0016881">
    <property type="term" value="F:acid-amino acid ligase activity"/>
    <property type="evidence" value="ECO:0007669"/>
    <property type="project" value="InterPro"/>
</dbReference>
<sequence>MNVHFIAIGGSAMHNLALALAHKGYQVTGSDDVIFEPSKGRLQAHGLLPEVFGWFPNKIHEGIDAVILGMHAKADNPELLKAQELGLTIYSYPEFLYEQSKNKTRVVIGGSHGKTTITSMVLHVLKYHEKEVDYMVGAQLEGFERMVHLTEDNDFMVLEGDEYLSSPVDRRPKFHLYQPNIALLSGIAWDHINVFPTLENYVEQFQIFVDSIVNGGSITYNEEDPAVVQVVEQSQNTIRKFPYRTPNYKVEDGKTLLDTPEGLMPIEIFGQHNLNNLAGAKWICQQMGVDEADFYEAIGTFKGASKRLEKLVQGNGKVAYKDFAHSPSKVKATTKAVKEQYPDKRLVAFLELHTYSSFNPEFLKEYEGSLAAADEAIVFYLPESVAIKKLEPVSTQQIKSAFKREDLKIYTNASSFREVVFQKNYDNTVALFMSSGNYGGLDLNAVKDLFG</sequence>
<dbReference type="Gene3D" id="3.40.50.720">
    <property type="entry name" value="NAD(P)-binding Rossmann-like Domain"/>
    <property type="match status" value="1"/>
</dbReference>
<evidence type="ECO:0000313" key="3">
    <source>
        <dbReference type="EMBL" id="KPM32496.1"/>
    </source>
</evidence>
<evidence type="ECO:0000313" key="4">
    <source>
        <dbReference type="Proteomes" id="UP000050280"/>
    </source>
</evidence>
<dbReference type="RefSeq" id="WP_054558664.1">
    <property type="nucleotide sequence ID" value="NZ_LDJX01000002.1"/>
</dbReference>
<dbReference type="PANTHER" id="PTHR43445:SF5">
    <property type="entry name" value="UDP-N-ACETYLMURAMATE--L-ALANYL-GAMMA-D-GLUTAMYL-MESO-2,6-DIAMINOHEPTANDIOATE LIGASE"/>
    <property type="match status" value="1"/>
</dbReference>
<protein>
    <submittedName>
        <fullName evidence="3">UDP-N-acetylmuramate:L-alanyl-gamma-D-glutamyl-meso-diaminopimelate ligase</fullName>
    </submittedName>
</protein>
<dbReference type="InterPro" id="IPR036565">
    <property type="entry name" value="Mur-like_cat_sf"/>
</dbReference>
<organism evidence="3 4">
    <name type="scientific">Croceitalea dokdonensis DOKDO 023</name>
    <dbReference type="NCBI Taxonomy" id="1300341"/>
    <lineage>
        <taxon>Bacteria</taxon>
        <taxon>Pseudomonadati</taxon>
        <taxon>Bacteroidota</taxon>
        <taxon>Flavobacteriia</taxon>
        <taxon>Flavobacteriales</taxon>
        <taxon>Flavobacteriaceae</taxon>
        <taxon>Croceitalea</taxon>
    </lineage>
</organism>